<feature type="region of interest" description="Disordered" evidence="2">
    <location>
        <begin position="213"/>
        <end position="260"/>
    </location>
</feature>
<feature type="coiled-coil region" evidence="1">
    <location>
        <begin position="151"/>
        <end position="178"/>
    </location>
</feature>
<dbReference type="KEGG" id="xla:108713490"/>
<organism evidence="3 4">
    <name type="scientific">Xenopus laevis</name>
    <name type="common">African clawed frog</name>
    <dbReference type="NCBI Taxonomy" id="8355"/>
    <lineage>
        <taxon>Eukaryota</taxon>
        <taxon>Metazoa</taxon>
        <taxon>Chordata</taxon>
        <taxon>Craniata</taxon>
        <taxon>Vertebrata</taxon>
        <taxon>Euteleostomi</taxon>
        <taxon>Amphibia</taxon>
        <taxon>Batrachia</taxon>
        <taxon>Anura</taxon>
        <taxon>Pipoidea</taxon>
        <taxon>Pipidae</taxon>
        <taxon>Xenopodinae</taxon>
        <taxon>Xenopus</taxon>
        <taxon>Xenopus</taxon>
    </lineage>
</organism>
<proteinExistence type="predicted"/>
<feature type="compositionally biased region" description="Low complexity" evidence="2">
    <location>
        <begin position="62"/>
        <end position="77"/>
    </location>
</feature>
<feature type="region of interest" description="Disordered" evidence="2">
    <location>
        <begin position="46"/>
        <end position="92"/>
    </location>
</feature>
<evidence type="ECO:0000256" key="1">
    <source>
        <dbReference type="SAM" id="Coils"/>
    </source>
</evidence>
<dbReference type="RefSeq" id="XP_018112543.1">
    <property type="nucleotide sequence ID" value="XM_018257054.2"/>
</dbReference>
<dbReference type="Proteomes" id="UP000186698">
    <property type="component" value="Chromosome 4L"/>
</dbReference>
<feature type="compositionally biased region" description="Basic and acidic residues" evidence="2">
    <location>
        <begin position="1"/>
        <end position="16"/>
    </location>
</feature>
<evidence type="ECO:0000256" key="2">
    <source>
        <dbReference type="SAM" id="MobiDB-lite"/>
    </source>
</evidence>
<name>A0A8J0UYR9_XENLA</name>
<evidence type="ECO:0000313" key="3">
    <source>
        <dbReference type="Proteomes" id="UP000186698"/>
    </source>
</evidence>
<feature type="region of interest" description="Disordered" evidence="2">
    <location>
        <begin position="1"/>
        <end position="30"/>
    </location>
</feature>
<accession>A0A8J0UYR9</accession>
<evidence type="ECO:0000313" key="4">
    <source>
        <dbReference type="RefSeq" id="XP_018112543.1"/>
    </source>
</evidence>
<dbReference type="AlphaFoldDB" id="A0A8J0UYR9"/>
<sequence>MAHRGREEEGGKKWGEEDTGGGAQDLFEGGQEEHYVSFFKLAAEAPAIQRQGPTNRERRAASRQTPAEAAAQACAAEEPQDTSGADVQEPPVQSEDAAAIVAAAGVSGQGLEASSVEGPPWTVWTSASLPDTLQPTIAQQRNQYLRQRHWMARIDGHLVDLRRELAALKQDLIGVLRESRLVRERQHCKRQASEDRRTNALLAVLGHALHAPASAGSDKGSIPGPSFAPLLPPPCAAQPARAKGSGRGFDPVCGPTKKAK</sequence>
<keyword evidence="3" id="KW-1185">Reference proteome</keyword>
<gene>
    <name evidence="4" type="primary">LOC108713490</name>
</gene>
<protein>
    <submittedName>
        <fullName evidence="4">Uncharacterized protein LOC108713490</fullName>
    </submittedName>
</protein>
<dbReference type="GeneID" id="108713490"/>
<reference evidence="4" key="1">
    <citation type="submission" date="2025-08" db="UniProtKB">
        <authorList>
            <consortium name="RefSeq"/>
        </authorList>
    </citation>
    <scope>IDENTIFICATION</scope>
    <source>
        <strain evidence="4">J_2021</strain>
        <tissue evidence="4">Erythrocytes</tissue>
    </source>
</reference>
<keyword evidence="1" id="KW-0175">Coiled coil</keyword>